<dbReference type="KEGG" id="gur:Gura_4173"/>
<gene>
    <name evidence="4" type="ordered locus">Gura_4173</name>
</gene>
<proteinExistence type="predicted"/>
<dbReference type="Proteomes" id="UP000006695">
    <property type="component" value="Chromosome"/>
</dbReference>
<protein>
    <submittedName>
        <fullName evidence="4">Response regulator receiver protein</fullName>
    </submittedName>
</protein>
<feature type="modified residue" description="4-aspartylphosphate" evidence="2">
    <location>
        <position position="55"/>
    </location>
</feature>
<dbReference type="Gene3D" id="3.40.50.2300">
    <property type="match status" value="1"/>
</dbReference>
<dbReference type="OrthoDB" id="5402387at2"/>
<dbReference type="SUPFAM" id="SSF52172">
    <property type="entry name" value="CheY-like"/>
    <property type="match status" value="1"/>
</dbReference>
<dbReference type="STRING" id="351605.Gura_4173"/>
<dbReference type="GO" id="GO:0000160">
    <property type="term" value="P:phosphorelay signal transduction system"/>
    <property type="evidence" value="ECO:0007669"/>
    <property type="project" value="InterPro"/>
</dbReference>
<dbReference type="HOGENOM" id="CLU_000445_69_17_7"/>
<reference evidence="4 5" key="1">
    <citation type="submission" date="2007-05" db="EMBL/GenBank/DDBJ databases">
        <title>Complete sequence of Geobacter uraniireducens Rf4.</title>
        <authorList>
            <consortium name="US DOE Joint Genome Institute"/>
            <person name="Copeland A."/>
            <person name="Lucas S."/>
            <person name="Lapidus A."/>
            <person name="Barry K."/>
            <person name="Detter J.C."/>
            <person name="Glavina del Rio T."/>
            <person name="Hammon N."/>
            <person name="Israni S."/>
            <person name="Dalin E."/>
            <person name="Tice H."/>
            <person name="Pitluck S."/>
            <person name="Chertkov O."/>
            <person name="Brettin T."/>
            <person name="Bruce D."/>
            <person name="Han C."/>
            <person name="Schmutz J."/>
            <person name="Larimer F."/>
            <person name="Land M."/>
            <person name="Hauser L."/>
            <person name="Kyrpides N."/>
            <person name="Mikhailova N."/>
            <person name="Shelobolina E."/>
            <person name="Aklujkar M."/>
            <person name="Lovley D."/>
            <person name="Richardson P."/>
        </authorList>
    </citation>
    <scope>NUCLEOTIDE SEQUENCE [LARGE SCALE GENOMIC DNA]</scope>
    <source>
        <strain evidence="4 5">Rf4</strain>
    </source>
</reference>
<evidence type="ECO:0000313" key="5">
    <source>
        <dbReference type="Proteomes" id="UP000006695"/>
    </source>
</evidence>
<dbReference type="SMART" id="SM00448">
    <property type="entry name" value="REC"/>
    <property type="match status" value="1"/>
</dbReference>
<dbReference type="InterPro" id="IPR011006">
    <property type="entry name" value="CheY-like_superfamily"/>
</dbReference>
<feature type="domain" description="Response regulatory" evidence="3">
    <location>
        <begin position="5"/>
        <end position="122"/>
    </location>
</feature>
<dbReference type="PROSITE" id="PS50110">
    <property type="entry name" value="RESPONSE_REGULATORY"/>
    <property type="match status" value="1"/>
</dbReference>
<evidence type="ECO:0000256" key="1">
    <source>
        <dbReference type="ARBA" id="ARBA00022553"/>
    </source>
</evidence>
<dbReference type="EMBL" id="CP000698">
    <property type="protein sequence ID" value="ABQ28316.1"/>
    <property type="molecule type" value="Genomic_DNA"/>
</dbReference>
<dbReference type="InterPro" id="IPR001789">
    <property type="entry name" value="Sig_transdc_resp-reg_receiver"/>
</dbReference>
<organism evidence="4 5">
    <name type="scientific">Geotalea uraniireducens (strain Rf4)</name>
    <name type="common">Geobacter uraniireducens</name>
    <dbReference type="NCBI Taxonomy" id="351605"/>
    <lineage>
        <taxon>Bacteria</taxon>
        <taxon>Pseudomonadati</taxon>
        <taxon>Thermodesulfobacteriota</taxon>
        <taxon>Desulfuromonadia</taxon>
        <taxon>Geobacterales</taxon>
        <taxon>Geobacteraceae</taxon>
        <taxon>Geotalea</taxon>
    </lineage>
</organism>
<accession>A5G948</accession>
<name>A5G948_GEOUR</name>
<evidence type="ECO:0000259" key="3">
    <source>
        <dbReference type="PROSITE" id="PS50110"/>
    </source>
</evidence>
<keyword evidence="5" id="KW-1185">Reference proteome</keyword>
<keyword evidence="1 2" id="KW-0597">Phosphoprotein</keyword>
<evidence type="ECO:0000313" key="4">
    <source>
        <dbReference type="EMBL" id="ABQ28316.1"/>
    </source>
</evidence>
<dbReference type="RefSeq" id="WP_011940947.1">
    <property type="nucleotide sequence ID" value="NC_009483.1"/>
</dbReference>
<dbReference type="PANTHER" id="PTHR44591">
    <property type="entry name" value="STRESS RESPONSE REGULATOR PROTEIN 1"/>
    <property type="match status" value="1"/>
</dbReference>
<dbReference type="CDD" id="cd17574">
    <property type="entry name" value="REC_OmpR"/>
    <property type="match status" value="1"/>
</dbReference>
<dbReference type="AlphaFoldDB" id="A5G948"/>
<dbReference type="Pfam" id="PF00072">
    <property type="entry name" value="Response_reg"/>
    <property type="match status" value="1"/>
</dbReference>
<dbReference type="InterPro" id="IPR050595">
    <property type="entry name" value="Bact_response_regulator"/>
</dbReference>
<dbReference type="PANTHER" id="PTHR44591:SF3">
    <property type="entry name" value="RESPONSE REGULATORY DOMAIN-CONTAINING PROTEIN"/>
    <property type="match status" value="1"/>
</dbReference>
<evidence type="ECO:0000256" key="2">
    <source>
        <dbReference type="PROSITE-ProRule" id="PRU00169"/>
    </source>
</evidence>
<sequence length="126" mass="13851">MSKQRILIVDDSELVLAMARDALEEAGYEVICAQNGLEANSYIFSMNKPDLIILDVMLPMLDGNKKAKLLREKESSCKIPILLLSSKSEDDLRRLTAESGADGYIGKPFTSEGIVASVKKFLTKPS</sequence>